<proteinExistence type="predicted"/>
<dbReference type="EMBL" id="ANOH01000164">
    <property type="protein sequence ID" value="EMI56185.1"/>
    <property type="molecule type" value="Genomic_DNA"/>
</dbReference>
<gene>
    <name evidence="1" type="ORF">RSSM_02382</name>
</gene>
<name>M5U407_9BACT</name>
<dbReference type="AlphaFoldDB" id="M5U407"/>
<sequence>MSLFASLFAVASQSANQFAVASQLAATRHLAVPSAVSSLACSAKRAHATPVAAKSSSQHAAASQPAVASQFAVAKLLADATK</sequence>
<comment type="caution">
    <text evidence="1">The sequence shown here is derived from an EMBL/GenBank/DDBJ whole genome shotgun (WGS) entry which is preliminary data.</text>
</comment>
<reference evidence="1 2" key="1">
    <citation type="journal article" date="2013" name="Mar. Genomics">
        <title>Expression of sulfatases in Rhodopirellula baltica and the diversity of sulfatases in the genus Rhodopirellula.</title>
        <authorList>
            <person name="Wegner C.E."/>
            <person name="Richter-Heitmann T."/>
            <person name="Klindworth A."/>
            <person name="Klockow C."/>
            <person name="Richter M."/>
            <person name="Achstetter T."/>
            <person name="Glockner F.O."/>
            <person name="Harder J."/>
        </authorList>
    </citation>
    <scope>NUCLEOTIDE SEQUENCE [LARGE SCALE GENOMIC DNA]</scope>
    <source>
        <strain evidence="1 2">SM41</strain>
    </source>
</reference>
<dbReference type="Proteomes" id="UP000011885">
    <property type="component" value="Unassembled WGS sequence"/>
</dbReference>
<accession>M5U407</accession>
<organism evidence="1 2">
    <name type="scientific">Rhodopirellula sallentina SM41</name>
    <dbReference type="NCBI Taxonomy" id="1263870"/>
    <lineage>
        <taxon>Bacteria</taxon>
        <taxon>Pseudomonadati</taxon>
        <taxon>Planctomycetota</taxon>
        <taxon>Planctomycetia</taxon>
        <taxon>Pirellulales</taxon>
        <taxon>Pirellulaceae</taxon>
        <taxon>Rhodopirellula</taxon>
    </lineage>
</organism>
<dbReference type="PATRIC" id="fig|1263870.3.peg.2533"/>
<evidence type="ECO:0000313" key="2">
    <source>
        <dbReference type="Proteomes" id="UP000011885"/>
    </source>
</evidence>
<protein>
    <submittedName>
        <fullName evidence="1">Secreted protein</fullName>
    </submittedName>
</protein>
<evidence type="ECO:0000313" key="1">
    <source>
        <dbReference type="EMBL" id="EMI56185.1"/>
    </source>
</evidence>
<keyword evidence="2" id="KW-1185">Reference proteome</keyword>